<feature type="domain" description="Bacterial Ig-like" evidence="2">
    <location>
        <begin position="316"/>
        <end position="402"/>
    </location>
</feature>
<protein>
    <recommendedName>
        <fullName evidence="2">Bacterial Ig-like domain-containing protein</fullName>
    </recommendedName>
</protein>
<dbReference type="GO" id="GO:0005975">
    <property type="term" value="P:carbohydrate metabolic process"/>
    <property type="evidence" value="ECO:0007669"/>
    <property type="project" value="UniProtKB-ARBA"/>
</dbReference>
<proteinExistence type="predicted"/>
<dbReference type="RefSeq" id="WP_149769436.1">
    <property type="nucleotide sequence ID" value="NZ_VDFQ02000002.1"/>
</dbReference>
<evidence type="ECO:0000313" key="4">
    <source>
        <dbReference type="Proteomes" id="UP000307768"/>
    </source>
</evidence>
<sequence>MKITPRTVASVAASLALVAGAGGVAVAADPLDWYDGDSATVADPDDVTTLKIVRADGTEVTSGTLDDPLGAFAVAADEVRAGDTSASLFVHLTSAATAAGAWSGQQASGTTRFSGSGAVPGPTGVGAKPFVSLAGSLPLDQTVEALPSTETTGTFPGVYALRLRTSSATGGVSNAYASAYVKVTGSSWTLTDPPSGVPTTPPPAPVATVRPTWGAGFAYGATRNVTVAVGGGSTAAKGTVRLYSGSTAVSSTKALDASGRATLTIARGVLRPGVRRVKVVFTSTNTAVVRSATTAEHAYAVARGTAPAPTWKVSKKVTARKAGKLLVSVARPAGLVQPTGRVTVVLKRGKKTVVIRNKALSSSGKVTVTVPKQKAGKWKVTVKYLGSTVYLPRSSAAKTLVVAKK</sequence>
<feature type="chain" id="PRO_5024316417" description="Bacterial Ig-like domain-containing protein" evidence="1">
    <location>
        <begin position="28"/>
        <end position="405"/>
    </location>
</feature>
<accession>A0A5Q6S157</accession>
<dbReference type="OrthoDB" id="3777723at2"/>
<gene>
    <name evidence="3" type="ORF">FE697_010215</name>
</gene>
<dbReference type="AlphaFoldDB" id="A0A5Q6S157"/>
<feature type="signal peptide" evidence="1">
    <location>
        <begin position="1"/>
        <end position="27"/>
    </location>
</feature>
<comment type="caution">
    <text evidence="3">The sequence shown here is derived from an EMBL/GenBank/DDBJ whole genome shotgun (WGS) entry which is preliminary data.</text>
</comment>
<dbReference type="InterPro" id="IPR013783">
    <property type="entry name" value="Ig-like_fold"/>
</dbReference>
<name>A0A5Q6S157_9ACTN</name>
<dbReference type="Proteomes" id="UP000307768">
    <property type="component" value="Unassembled WGS sequence"/>
</dbReference>
<dbReference type="EMBL" id="VDFQ02000002">
    <property type="protein sequence ID" value="KAA1423917.1"/>
    <property type="molecule type" value="Genomic_DNA"/>
</dbReference>
<organism evidence="3 4">
    <name type="scientific">Mumia zhuanghuii</name>
    <dbReference type="NCBI Taxonomy" id="2585211"/>
    <lineage>
        <taxon>Bacteria</taxon>
        <taxon>Bacillati</taxon>
        <taxon>Actinomycetota</taxon>
        <taxon>Actinomycetes</taxon>
        <taxon>Propionibacteriales</taxon>
        <taxon>Nocardioidaceae</taxon>
        <taxon>Mumia</taxon>
    </lineage>
</organism>
<evidence type="ECO:0000256" key="1">
    <source>
        <dbReference type="SAM" id="SignalP"/>
    </source>
</evidence>
<dbReference type="Gene3D" id="2.60.40.10">
    <property type="entry name" value="Immunoglobulins"/>
    <property type="match status" value="1"/>
</dbReference>
<evidence type="ECO:0000313" key="3">
    <source>
        <dbReference type="EMBL" id="KAA1423917.1"/>
    </source>
</evidence>
<evidence type="ECO:0000259" key="2">
    <source>
        <dbReference type="Pfam" id="PF16640"/>
    </source>
</evidence>
<dbReference type="InterPro" id="IPR032109">
    <property type="entry name" value="Big_3_5"/>
</dbReference>
<dbReference type="Pfam" id="PF16640">
    <property type="entry name" value="Big_3_5"/>
    <property type="match status" value="1"/>
</dbReference>
<keyword evidence="1" id="KW-0732">Signal</keyword>
<reference evidence="3 4" key="1">
    <citation type="submission" date="2019-09" db="EMBL/GenBank/DDBJ databases">
        <title>Mumia zhuanghuii sp. nov. isolated from the intestinal contents of plateau pika (Ochotona curzoniae) in the Qinghai-Tibet plateau of China.</title>
        <authorList>
            <person name="Tian Z."/>
        </authorList>
    </citation>
    <scope>NUCLEOTIDE SEQUENCE [LARGE SCALE GENOMIC DNA]</scope>
    <source>
        <strain evidence="4">350</strain>
    </source>
</reference>